<evidence type="ECO:0000313" key="2">
    <source>
        <dbReference type="EMBL" id="KAF0896942.1"/>
    </source>
</evidence>
<dbReference type="EMBL" id="SPHZ02000010">
    <property type="protein sequence ID" value="KAF0896942.1"/>
    <property type="molecule type" value="Genomic_DNA"/>
</dbReference>
<keyword evidence="3" id="KW-1185">Reference proteome</keyword>
<name>A0A6G1C9R9_9ORYZ</name>
<comment type="caution">
    <text evidence="2">The sequence shown here is derived from an EMBL/GenBank/DDBJ whole genome shotgun (WGS) entry which is preliminary data.</text>
</comment>
<organism evidence="2 3">
    <name type="scientific">Oryza meyeriana var. granulata</name>
    <dbReference type="NCBI Taxonomy" id="110450"/>
    <lineage>
        <taxon>Eukaryota</taxon>
        <taxon>Viridiplantae</taxon>
        <taxon>Streptophyta</taxon>
        <taxon>Embryophyta</taxon>
        <taxon>Tracheophyta</taxon>
        <taxon>Spermatophyta</taxon>
        <taxon>Magnoliopsida</taxon>
        <taxon>Liliopsida</taxon>
        <taxon>Poales</taxon>
        <taxon>Poaceae</taxon>
        <taxon>BOP clade</taxon>
        <taxon>Oryzoideae</taxon>
        <taxon>Oryzeae</taxon>
        <taxon>Oryzinae</taxon>
        <taxon>Oryza</taxon>
        <taxon>Oryza meyeriana</taxon>
    </lineage>
</organism>
<sequence>MAAAMSVAKRRREKSEKDNGKMEKLDKAFWTRLGSVQNNFLKLELGWAKSIWPNLWRTDA</sequence>
<evidence type="ECO:0000256" key="1">
    <source>
        <dbReference type="SAM" id="MobiDB-lite"/>
    </source>
</evidence>
<reference evidence="2 3" key="1">
    <citation type="submission" date="2019-11" db="EMBL/GenBank/DDBJ databases">
        <title>Whole genome sequence of Oryza granulata.</title>
        <authorList>
            <person name="Li W."/>
        </authorList>
    </citation>
    <scope>NUCLEOTIDE SEQUENCE [LARGE SCALE GENOMIC DNA]</scope>
    <source>
        <strain evidence="3">cv. Menghai</strain>
        <tissue evidence="2">Leaf</tissue>
    </source>
</reference>
<accession>A0A6G1C9R9</accession>
<dbReference type="Proteomes" id="UP000479710">
    <property type="component" value="Unassembled WGS sequence"/>
</dbReference>
<dbReference type="AlphaFoldDB" id="A0A6G1C9R9"/>
<evidence type="ECO:0000313" key="3">
    <source>
        <dbReference type="Proteomes" id="UP000479710"/>
    </source>
</evidence>
<feature type="region of interest" description="Disordered" evidence="1">
    <location>
        <begin position="1"/>
        <end position="21"/>
    </location>
</feature>
<protein>
    <submittedName>
        <fullName evidence="2">Uncharacterized protein</fullName>
    </submittedName>
</protein>
<proteinExistence type="predicted"/>
<gene>
    <name evidence="2" type="ORF">E2562_030788</name>
</gene>